<protein>
    <submittedName>
        <fullName evidence="8">Choline transport protein</fullName>
    </submittedName>
</protein>
<feature type="transmembrane region" description="Helical" evidence="7">
    <location>
        <begin position="70"/>
        <end position="90"/>
    </location>
</feature>
<evidence type="ECO:0000256" key="7">
    <source>
        <dbReference type="SAM" id="Phobius"/>
    </source>
</evidence>
<reference evidence="8 9" key="1">
    <citation type="submission" date="2015-04" db="EMBL/GenBank/DDBJ databases">
        <authorList>
            <person name="Syromyatnikov M.Y."/>
            <person name="Popov V.N."/>
        </authorList>
    </citation>
    <scope>NUCLEOTIDE SEQUENCE [LARGE SCALE GENOMIC DNA]</scope>
    <source>
        <strain evidence="8">WF-38-12</strain>
    </source>
</reference>
<feature type="transmembrane region" description="Helical" evidence="7">
    <location>
        <begin position="154"/>
        <end position="176"/>
    </location>
</feature>
<dbReference type="STRING" id="28573.A0A0U1MBN9"/>
<keyword evidence="3 7" id="KW-0812">Transmembrane</keyword>
<feature type="transmembrane region" description="Helical" evidence="7">
    <location>
        <begin position="102"/>
        <end position="121"/>
    </location>
</feature>
<evidence type="ECO:0000256" key="5">
    <source>
        <dbReference type="ARBA" id="ARBA00023136"/>
    </source>
</evidence>
<feature type="transmembrane region" description="Helical" evidence="7">
    <location>
        <begin position="264"/>
        <end position="285"/>
    </location>
</feature>
<feature type="transmembrane region" description="Helical" evidence="7">
    <location>
        <begin position="225"/>
        <end position="244"/>
    </location>
</feature>
<dbReference type="Proteomes" id="UP000054383">
    <property type="component" value="Unassembled WGS sequence"/>
</dbReference>
<comment type="subcellular location">
    <subcellularLocation>
        <location evidence="1">Membrane</location>
        <topology evidence="1">Multi-pass membrane protein</topology>
    </subcellularLocation>
</comment>
<feature type="region of interest" description="Disordered" evidence="6">
    <location>
        <begin position="1"/>
        <end position="58"/>
    </location>
</feature>
<sequence>MNSNNIEMGPFGIKRQTTVTIESSRPPTSSRLNNHIPSHHAQKKSDVGQTYMHSTESSGRKKLDRKFDSLSILALSVTLLASWEGIASSFSTSLLNGGPSSLVWGMLLSLTGTMSLALSLAEMASICPIAGAQYHWTALFAPPRIRPFITWMQGWATVFAWQASTTSIFFLVAGQIQGMVILNYPDYVNARWHSTLIMWLLTCFSFAVNVWGIQLLPSIQLLGGIFHIVFFIALGVPLILLARRSTSEFVFETVMNNGGWSSDGVSWCLGMLTVTYCFLGFDGAIHMSEEVRNPAKVVPRILVQSIIINGTLAFSFILILLFCIGDLTAALNTPTGFPSIQIFYSATGSIKAATVMQCGITIIGLMSSIGVVASVSRLTWAFARDGGLPFSKFFAHIDSRFHVPFRSIGLVCIVVILLSLINIGSSTALSAILALSTCSLYISYIIPIVLLVLRRFDMTREPIPWGPWTLGRYGLAVNLYAIIFGTFIVVFVPFPTKIPVTADNMNYAGPVFGGMALLLFVDWFFRGRRRFQGPLKELLTRNS</sequence>
<keyword evidence="4 7" id="KW-1133">Transmembrane helix</keyword>
<dbReference type="GO" id="GO:0022857">
    <property type="term" value="F:transmembrane transporter activity"/>
    <property type="evidence" value="ECO:0007669"/>
    <property type="project" value="InterPro"/>
</dbReference>
<feature type="transmembrane region" description="Helical" evidence="7">
    <location>
        <begin position="473"/>
        <end position="495"/>
    </location>
</feature>
<keyword evidence="5 7" id="KW-0472">Membrane</keyword>
<feature type="transmembrane region" description="Helical" evidence="7">
    <location>
        <begin position="429"/>
        <end position="453"/>
    </location>
</feature>
<organism evidence="8 9">
    <name type="scientific">Talaromyces islandicus</name>
    <name type="common">Penicillium islandicum</name>
    <dbReference type="NCBI Taxonomy" id="28573"/>
    <lineage>
        <taxon>Eukaryota</taxon>
        <taxon>Fungi</taxon>
        <taxon>Dikarya</taxon>
        <taxon>Ascomycota</taxon>
        <taxon>Pezizomycotina</taxon>
        <taxon>Eurotiomycetes</taxon>
        <taxon>Eurotiomycetidae</taxon>
        <taxon>Eurotiales</taxon>
        <taxon>Trichocomaceae</taxon>
        <taxon>Talaromyces</taxon>
        <taxon>Talaromyces sect. Islandici</taxon>
    </lineage>
</organism>
<feature type="compositionally biased region" description="Polar residues" evidence="6">
    <location>
        <begin position="47"/>
        <end position="57"/>
    </location>
</feature>
<feature type="transmembrane region" description="Helical" evidence="7">
    <location>
        <begin position="196"/>
        <end position="213"/>
    </location>
</feature>
<feature type="transmembrane region" description="Helical" evidence="7">
    <location>
        <begin position="360"/>
        <end position="383"/>
    </location>
</feature>
<evidence type="ECO:0000256" key="3">
    <source>
        <dbReference type="ARBA" id="ARBA00022692"/>
    </source>
</evidence>
<proteinExistence type="predicted"/>
<evidence type="ECO:0000256" key="4">
    <source>
        <dbReference type="ARBA" id="ARBA00022989"/>
    </source>
</evidence>
<name>A0A0U1MBN9_TALIS</name>
<dbReference type="OMA" id="AQYHWTA"/>
<keyword evidence="2" id="KW-0813">Transport</keyword>
<evidence type="ECO:0000313" key="9">
    <source>
        <dbReference type="Proteomes" id="UP000054383"/>
    </source>
</evidence>
<keyword evidence="9" id="KW-1185">Reference proteome</keyword>
<dbReference type="PANTHER" id="PTHR45649:SF5">
    <property type="entry name" value="GABA TRANSPORTER (EUROFUNG)-RELATED"/>
    <property type="match status" value="1"/>
</dbReference>
<dbReference type="GO" id="GO:0016020">
    <property type="term" value="C:membrane"/>
    <property type="evidence" value="ECO:0007669"/>
    <property type="project" value="UniProtKB-SubCell"/>
</dbReference>
<dbReference type="OrthoDB" id="3257095at2759"/>
<feature type="transmembrane region" description="Helical" evidence="7">
    <location>
        <begin position="403"/>
        <end position="423"/>
    </location>
</feature>
<accession>A0A0U1MBN9</accession>
<feature type="compositionally biased region" description="Polar residues" evidence="6">
    <location>
        <begin position="15"/>
        <end position="36"/>
    </location>
</feature>
<dbReference type="PIRSF" id="PIRSF006060">
    <property type="entry name" value="AA_transporter"/>
    <property type="match status" value="1"/>
</dbReference>
<feature type="transmembrane region" description="Helical" evidence="7">
    <location>
        <begin position="507"/>
        <end position="525"/>
    </location>
</feature>
<dbReference type="EMBL" id="CVMT01000012">
    <property type="protein sequence ID" value="CRG92410.1"/>
    <property type="molecule type" value="Genomic_DNA"/>
</dbReference>
<feature type="transmembrane region" description="Helical" evidence="7">
    <location>
        <begin position="306"/>
        <end position="331"/>
    </location>
</feature>
<dbReference type="AlphaFoldDB" id="A0A0U1MBN9"/>
<evidence type="ECO:0000256" key="6">
    <source>
        <dbReference type="SAM" id="MobiDB-lite"/>
    </source>
</evidence>
<dbReference type="PANTHER" id="PTHR45649">
    <property type="entry name" value="AMINO-ACID PERMEASE BAT1"/>
    <property type="match status" value="1"/>
</dbReference>
<dbReference type="Gene3D" id="1.20.1740.10">
    <property type="entry name" value="Amino acid/polyamine transporter I"/>
    <property type="match status" value="1"/>
</dbReference>
<evidence type="ECO:0000256" key="2">
    <source>
        <dbReference type="ARBA" id="ARBA00022448"/>
    </source>
</evidence>
<evidence type="ECO:0000313" key="8">
    <source>
        <dbReference type="EMBL" id="CRG92410.1"/>
    </source>
</evidence>
<evidence type="ECO:0000256" key="1">
    <source>
        <dbReference type="ARBA" id="ARBA00004141"/>
    </source>
</evidence>
<gene>
    <name evidence="8" type="ORF">PISL3812_09469</name>
</gene>
<dbReference type="Pfam" id="PF13520">
    <property type="entry name" value="AA_permease_2"/>
    <property type="match status" value="1"/>
</dbReference>
<dbReference type="InterPro" id="IPR002293">
    <property type="entry name" value="AA/rel_permease1"/>
</dbReference>